<dbReference type="GO" id="GO:0006508">
    <property type="term" value="P:proteolysis"/>
    <property type="evidence" value="ECO:0007669"/>
    <property type="project" value="UniProtKB-KW"/>
</dbReference>
<accession>A0AAE3VBH2</accession>
<dbReference type="InterPro" id="IPR004387">
    <property type="entry name" value="Pept_M50_Zn"/>
</dbReference>
<keyword evidence="4 14" id="KW-0645">Protease</keyword>
<keyword evidence="8 11" id="KW-1133">Transmembrane helix</keyword>
<feature type="transmembrane region" description="Helical" evidence="11">
    <location>
        <begin position="270"/>
        <end position="290"/>
    </location>
</feature>
<dbReference type="SUPFAM" id="SSF50156">
    <property type="entry name" value="PDZ domain-like"/>
    <property type="match status" value="1"/>
</dbReference>
<gene>
    <name evidence="14" type="ORF">J2S20_001586</name>
</gene>
<feature type="transmembrane region" description="Helical" evidence="11">
    <location>
        <begin position="91"/>
        <end position="116"/>
    </location>
</feature>
<dbReference type="EMBL" id="JAUSTO010000009">
    <property type="protein sequence ID" value="MDQ0152885.1"/>
    <property type="molecule type" value="Genomic_DNA"/>
</dbReference>
<dbReference type="Pfam" id="PF02163">
    <property type="entry name" value="Peptidase_M50"/>
    <property type="match status" value="1"/>
</dbReference>
<dbReference type="GO" id="GO:0004222">
    <property type="term" value="F:metalloendopeptidase activity"/>
    <property type="evidence" value="ECO:0007669"/>
    <property type="project" value="InterPro"/>
</dbReference>
<evidence type="ECO:0000256" key="4">
    <source>
        <dbReference type="ARBA" id="ARBA00022670"/>
    </source>
</evidence>
<feature type="transmembrane region" description="Helical" evidence="11">
    <location>
        <begin position="326"/>
        <end position="344"/>
    </location>
</feature>
<comment type="subcellular location">
    <subcellularLocation>
        <location evidence="2">Membrane</location>
        <topology evidence="2">Multi-pass membrane protein</topology>
    </subcellularLocation>
</comment>
<dbReference type="RefSeq" id="WP_307254808.1">
    <property type="nucleotide sequence ID" value="NZ_JAUSTO010000009.1"/>
</dbReference>
<keyword evidence="15" id="KW-1185">Reference proteome</keyword>
<evidence type="ECO:0000313" key="14">
    <source>
        <dbReference type="EMBL" id="MDQ0152885.1"/>
    </source>
</evidence>
<comment type="caution">
    <text evidence="14">The sequence shown here is derived from an EMBL/GenBank/DDBJ whole genome shotgun (WGS) entry which is preliminary data.</text>
</comment>
<comment type="cofactor">
    <cofactor evidence="1">
        <name>Zn(2+)</name>
        <dbReference type="ChEBI" id="CHEBI:29105"/>
    </cofactor>
</comment>
<dbReference type="InterPro" id="IPR036034">
    <property type="entry name" value="PDZ_sf"/>
</dbReference>
<evidence type="ECO:0000256" key="5">
    <source>
        <dbReference type="ARBA" id="ARBA00022692"/>
    </source>
</evidence>
<dbReference type="PANTHER" id="PTHR42837:SF2">
    <property type="entry name" value="MEMBRANE METALLOPROTEASE ARASP2, CHLOROPLASTIC-RELATED"/>
    <property type="match status" value="1"/>
</dbReference>
<dbReference type="PANTHER" id="PTHR42837">
    <property type="entry name" value="REGULATOR OF SIGMA-E PROTEASE RSEP"/>
    <property type="match status" value="1"/>
</dbReference>
<dbReference type="Gene3D" id="2.30.42.10">
    <property type="match status" value="1"/>
</dbReference>
<evidence type="ECO:0000256" key="10">
    <source>
        <dbReference type="ARBA" id="ARBA00023136"/>
    </source>
</evidence>
<evidence type="ECO:0000259" key="13">
    <source>
        <dbReference type="Pfam" id="PF17820"/>
    </source>
</evidence>
<evidence type="ECO:0000256" key="2">
    <source>
        <dbReference type="ARBA" id="ARBA00004141"/>
    </source>
</evidence>
<sequence>MTNIIVALLLFSFIVFFHEFGHFLAARAMRVRVLEFALGMGPRLFSVQPKETVYSVRALPIGGFCSMLGEDSEEEESAEDSLNQKSPWARLFIVVAGPLFNFLLAFFLAIFIVAAVGVDRPALVAVTDGYPAAEAGIRAGDLITEINGRHIVFFREITDLLYFNQNEAVDVTVQRQAGGEEQELSFRLVPQYSEEYQSYMLGIQVQGGRQAVRGTAELVYYAAQETHYAVSSTIRGLLLLIKGRVSTGELTGPVGIIGAIGETVDETRQYGLFAVLLNLAGLGLILSANLGVMNLLPIPALDGGRLVFCLIEGISRRSLNRKVEGYIHLAGFVLLMALMVFVMFNDIGRLTG</sequence>
<evidence type="ECO:0000256" key="9">
    <source>
        <dbReference type="ARBA" id="ARBA00023049"/>
    </source>
</evidence>
<dbReference type="Pfam" id="PF17820">
    <property type="entry name" value="PDZ_6"/>
    <property type="match status" value="1"/>
</dbReference>
<proteinExistence type="inferred from homology"/>
<organism evidence="14 15">
    <name type="scientific">Moryella indoligenes</name>
    <dbReference type="NCBI Taxonomy" id="371674"/>
    <lineage>
        <taxon>Bacteria</taxon>
        <taxon>Bacillati</taxon>
        <taxon>Bacillota</taxon>
        <taxon>Clostridia</taxon>
        <taxon>Lachnospirales</taxon>
        <taxon>Lachnospiraceae</taxon>
        <taxon>Moryella</taxon>
    </lineage>
</organism>
<name>A0AAE3VBH2_9FIRM</name>
<keyword evidence="9" id="KW-0482">Metalloprotease</keyword>
<keyword evidence="7" id="KW-0862">Zinc</keyword>
<keyword evidence="6 14" id="KW-0378">Hydrolase</keyword>
<dbReference type="CDD" id="cd06163">
    <property type="entry name" value="S2P-M50_PDZ_RseP-like"/>
    <property type="match status" value="1"/>
</dbReference>
<dbReference type="EC" id="3.4.24.-" evidence="14"/>
<reference evidence="14" key="1">
    <citation type="submission" date="2023-07" db="EMBL/GenBank/DDBJ databases">
        <title>Genomic Encyclopedia of Type Strains, Phase IV (KMG-IV): sequencing the most valuable type-strain genomes for metagenomic binning, comparative biology and taxonomic classification.</title>
        <authorList>
            <person name="Goeker M."/>
        </authorList>
    </citation>
    <scope>NUCLEOTIDE SEQUENCE</scope>
    <source>
        <strain evidence="14">DSM 19659</strain>
    </source>
</reference>
<evidence type="ECO:0000256" key="3">
    <source>
        <dbReference type="ARBA" id="ARBA00007931"/>
    </source>
</evidence>
<feature type="domain" description="PDZ" evidence="13">
    <location>
        <begin position="125"/>
        <end position="175"/>
    </location>
</feature>
<evidence type="ECO:0000256" key="1">
    <source>
        <dbReference type="ARBA" id="ARBA00001947"/>
    </source>
</evidence>
<evidence type="ECO:0000256" key="11">
    <source>
        <dbReference type="SAM" id="Phobius"/>
    </source>
</evidence>
<dbReference type="InterPro" id="IPR008915">
    <property type="entry name" value="Peptidase_M50"/>
</dbReference>
<evidence type="ECO:0000256" key="7">
    <source>
        <dbReference type="ARBA" id="ARBA00022833"/>
    </source>
</evidence>
<feature type="domain" description="Peptidase M50" evidence="12">
    <location>
        <begin position="7"/>
        <end position="338"/>
    </location>
</feature>
<dbReference type="Proteomes" id="UP001241537">
    <property type="component" value="Unassembled WGS sequence"/>
</dbReference>
<dbReference type="InterPro" id="IPR041489">
    <property type="entry name" value="PDZ_6"/>
</dbReference>
<comment type="similarity">
    <text evidence="3">Belongs to the peptidase M50B family.</text>
</comment>
<evidence type="ECO:0000256" key="8">
    <source>
        <dbReference type="ARBA" id="ARBA00022989"/>
    </source>
</evidence>
<dbReference type="AlphaFoldDB" id="A0AAE3VBH2"/>
<keyword evidence="5 11" id="KW-0812">Transmembrane</keyword>
<keyword evidence="10 11" id="KW-0472">Membrane</keyword>
<evidence type="ECO:0000313" key="15">
    <source>
        <dbReference type="Proteomes" id="UP001241537"/>
    </source>
</evidence>
<protein>
    <submittedName>
        <fullName evidence="14">Regulator of sigma E protease</fullName>
        <ecNumber evidence="14">3.4.24.-</ecNumber>
    </submittedName>
</protein>
<dbReference type="GO" id="GO:0016020">
    <property type="term" value="C:membrane"/>
    <property type="evidence" value="ECO:0007669"/>
    <property type="project" value="UniProtKB-SubCell"/>
</dbReference>
<evidence type="ECO:0000259" key="12">
    <source>
        <dbReference type="Pfam" id="PF02163"/>
    </source>
</evidence>
<evidence type="ECO:0000256" key="6">
    <source>
        <dbReference type="ARBA" id="ARBA00022801"/>
    </source>
</evidence>